<dbReference type="SMART" id="SM00382">
    <property type="entry name" value="AAA"/>
    <property type="match status" value="1"/>
</dbReference>
<evidence type="ECO:0000256" key="1">
    <source>
        <dbReference type="ARBA" id="ARBA00006255"/>
    </source>
</evidence>
<feature type="compositionally biased region" description="Polar residues" evidence="4">
    <location>
        <begin position="334"/>
        <end position="356"/>
    </location>
</feature>
<dbReference type="Pfam" id="PF00004">
    <property type="entry name" value="AAA"/>
    <property type="match status" value="1"/>
</dbReference>
<dbReference type="Proteomes" id="UP000694941">
    <property type="component" value="Unplaced"/>
</dbReference>
<feature type="compositionally biased region" description="Low complexity" evidence="4">
    <location>
        <begin position="1339"/>
        <end position="1348"/>
    </location>
</feature>
<dbReference type="PANTHER" id="PTHR12784">
    <property type="entry name" value="STEERIN"/>
    <property type="match status" value="1"/>
</dbReference>
<feature type="compositionally biased region" description="Polar residues" evidence="4">
    <location>
        <begin position="313"/>
        <end position="323"/>
    </location>
</feature>
<feature type="compositionally biased region" description="Low complexity" evidence="4">
    <location>
        <begin position="1224"/>
        <end position="1238"/>
    </location>
</feature>
<dbReference type="InterPro" id="IPR057126">
    <property type="entry name" value="NAV1-like_ubiquitin-like"/>
</dbReference>
<dbReference type="Gene3D" id="1.20.5.340">
    <property type="match status" value="1"/>
</dbReference>
<feature type="region of interest" description="Disordered" evidence="4">
    <location>
        <begin position="1330"/>
        <end position="1351"/>
    </location>
</feature>
<feature type="compositionally biased region" description="Polar residues" evidence="4">
    <location>
        <begin position="397"/>
        <end position="408"/>
    </location>
</feature>
<feature type="compositionally biased region" description="Low complexity" evidence="4">
    <location>
        <begin position="20"/>
        <end position="36"/>
    </location>
</feature>
<feature type="compositionally biased region" description="Polar residues" evidence="4">
    <location>
        <begin position="934"/>
        <end position="950"/>
    </location>
</feature>
<evidence type="ECO:0000256" key="4">
    <source>
        <dbReference type="SAM" id="MobiDB-lite"/>
    </source>
</evidence>
<evidence type="ECO:0000259" key="5">
    <source>
        <dbReference type="SMART" id="SM00382"/>
    </source>
</evidence>
<feature type="compositionally biased region" description="Polar residues" evidence="4">
    <location>
        <begin position="257"/>
        <end position="273"/>
    </location>
</feature>
<keyword evidence="2 3" id="KW-0175">Coiled coil</keyword>
<feature type="domain" description="AAA+ ATPase" evidence="5">
    <location>
        <begin position="1836"/>
        <end position="1994"/>
    </location>
</feature>
<feature type="region of interest" description="Disordered" evidence="4">
    <location>
        <begin position="257"/>
        <end position="356"/>
    </location>
</feature>
<feature type="region of interest" description="Disordered" evidence="4">
    <location>
        <begin position="1169"/>
        <end position="1198"/>
    </location>
</feature>
<dbReference type="InterPro" id="IPR057568">
    <property type="entry name" value="CortBP2_NAV1-like_AAA_lid"/>
</dbReference>
<feature type="coiled-coil region" evidence="3">
    <location>
        <begin position="1355"/>
        <end position="1382"/>
    </location>
</feature>
<feature type="compositionally biased region" description="Basic and acidic residues" evidence="4">
    <location>
        <begin position="382"/>
        <end position="396"/>
    </location>
</feature>
<name>A0ABM1T498_LIMPO</name>
<feature type="compositionally biased region" description="Polar residues" evidence="4">
    <location>
        <begin position="2157"/>
        <end position="2177"/>
    </location>
</feature>
<comment type="similarity">
    <text evidence="1">Belongs to the Nav/unc-53 family.</text>
</comment>
<feature type="region of interest" description="Disordered" evidence="4">
    <location>
        <begin position="934"/>
        <end position="1032"/>
    </location>
</feature>
<feature type="region of interest" description="Disordered" evidence="4">
    <location>
        <begin position="2141"/>
        <end position="2177"/>
    </location>
</feature>
<evidence type="ECO:0000313" key="7">
    <source>
        <dbReference type="RefSeq" id="XP_022250704.1"/>
    </source>
</evidence>
<feature type="compositionally biased region" description="Polar residues" evidence="4">
    <location>
        <begin position="1270"/>
        <end position="1283"/>
    </location>
</feature>
<dbReference type="SUPFAM" id="SSF52540">
    <property type="entry name" value="P-loop containing nucleoside triphosphate hydrolases"/>
    <property type="match status" value="1"/>
</dbReference>
<dbReference type="Pfam" id="PF25408">
    <property type="entry name" value="AAA_lid_NAV1"/>
    <property type="match status" value="1"/>
</dbReference>
<proteinExistence type="inferred from homology"/>
<accession>A0ABM1T498</accession>
<keyword evidence="6" id="KW-1185">Reference proteome</keyword>
<dbReference type="GeneID" id="106466519"/>
<evidence type="ECO:0000256" key="2">
    <source>
        <dbReference type="ARBA" id="ARBA00023054"/>
    </source>
</evidence>
<reference evidence="7" key="1">
    <citation type="submission" date="2025-08" db="UniProtKB">
        <authorList>
            <consortium name="RefSeq"/>
        </authorList>
    </citation>
    <scope>IDENTIFICATION</scope>
    <source>
        <tissue evidence="7">Muscle</tissue>
    </source>
</reference>
<evidence type="ECO:0000313" key="6">
    <source>
        <dbReference type="Proteomes" id="UP000694941"/>
    </source>
</evidence>
<feature type="compositionally biased region" description="Basic and acidic residues" evidence="4">
    <location>
        <begin position="1"/>
        <end position="15"/>
    </location>
</feature>
<feature type="region of interest" description="Disordered" evidence="4">
    <location>
        <begin position="1"/>
        <end position="84"/>
    </location>
</feature>
<feature type="compositionally biased region" description="Low complexity" evidence="4">
    <location>
        <begin position="43"/>
        <end position="53"/>
    </location>
</feature>
<dbReference type="PANTHER" id="PTHR12784:SF28">
    <property type="entry name" value="PROTEIN SICKIE"/>
    <property type="match status" value="1"/>
</dbReference>
<dbReference type="Pfam" id="PF23092">
    <property type="entry name" value="Ubiquitin_6"/>
    <property type="match status" value="1"/>
</dbReference>
<feature type="coiled-coil region" evidence="3">
    <location>
        <begin position="1613"/>
        <end position="1647"/>
    </location>
</feature>
<feature type="compositionally biased region" description="Basic and acidic residues" evidence="4">
    <location>
        <begin position="274"/>
        <end position="295"/>
    </location>
</feature>
<dbReference type="RefSeq" id="XP_022250704.1">
    <property type="nucleotide sequence ID" value="XM_022394996.1"/>
</dbReference>
<dbReference type="InterPro" id="IPR003959">
    <property type="entry name" value="ATPase_AAA_core"/>
</dbReference>
<dbReference type="InterPro" id="IPR003593">
    <property type="entry name" value="AAA+_ATPase"/>
</dbReference>
<protein>
    <submittedName>
        <fullName evidence="7">Protein sickie-like isoform X1</fullName>
    </submittedName>
</protein>
<dbReference type="InterPro" id="IPR027417">
    <property type="entry name" value="P-loop_NTPase"/>
</dbReference>
<dbReference type="Gene3D" id="3.40.50.300">
    <property type="entry name" value="P-loop containing nucleotide triphosphate hydrolases"/>
    <property type="match status" value="1"/>
</dbReference>
<feature type="region of interest" description="Disordered" evidence="4">
    <location>
        <begin position="130"/>
        <end position="151"/>
    </location>
</feature>
<feature type="compositionally biased region" description="Low complexity" evidence="4">
    <location>
        <begin position="1169"/>
        <end position="1179"/>
    </location>
</feature>
<evidence type="ECO:0000256" key="3">
    <source>
        <dbReference type="SAM" id="Coils"/>
    </source>
</evidence>
<feature type="region of interest" description="Disordered" evidence="4">
    <location>
        <begin position="832"/>
        <end position="855"/>
    </location>
</feature>
<feature type="compositionally biased region" description="Low complexity" evidence="4">
    <location>
        <begin position="964"/>
        <end position="980"/>
    </location>
</feature>
<dbReference type="InterPro" id="IPR039041">
    <property type="entry name" value="Nav/unc-53"/>
</dbReference>
<feature type="compositionally biased region" description="Basic and acidic residues" evidence="4">
    <location>
        <begin position="843"/>
        <end position="853"/>
    </location>
</feature>
<feature type="compositionally biased region" description="Basic and acidic residues" evidence="4">
    <location>
        <begin position="426"/>
        <end position="440"/>
    </location>
</feature>
<feature type="compositionally biased region" description="Basic and acidic residues" evidence="4">
    <location>
        <begin position="986"/>
        <end position="1009"/>
    </location>
</feature>
<feature type="compositionally biased region" description="Polar residues" evidence="4">
    <location>
        <begin position="1010"/>
        <end position="1028"/>
    </location>
</feature>
<sequence length="2177" mass="240754">MFDKFKFFNSKEKSGGKAKGGVFSKRTSSSSGFSSAKSEKSDSSNSICSESKSGLTSEEPKVSTGLTSPGTSGPKVVAQKSSKKTFVRSSIKDKKYNNSKITEYSKEDLTTKLESLKSTPINLSDCATPLKEKSERSVHKKKLENKEISTQKINSEPINKVYKPVQKESIAYKNLCKPSTTQKNITGYTEFGAIIDKTSDRVEFSPEKYQLTQTTNAKFENGSCGTQEDNAQSTLKECSQKDCLACIEKKNEGNVCGSSNMNTKIVESSNKTRNTPETKPKESKNSKEDQYHEGEQNVINQSKVFSLLPTSERVLQTPNSDISTKTTKKKSARVSETSCPNSSCLLSNQGENSSITKPTAAVKGMTKYVPENVQECNNTPSRSKDELEHNPEDRDTFNASGSTKMNSDFSDDEKTRNTQIKTSRQRKNDLETRQKSDLRSNNKVGGTVPEQCADGSHGGITVAKVSPIMISDVRVFDKISSGKQYTVSYNTESKKNENYVITDRNAKMQECEGRYSQTSRSRQMKASEELFHVADPKDSPSPQNEGTNLVVKKCRLYDTRNTGLLSKGMTVIEESEDVMGNIKPMPPLTRALSHGYIRGLNSMSSNSNPMYRAKVSHPMPTTDNSSSNLNGPLKKFLGKVDYVSMDIASGYLSDGEILQPSAVYRVEDLSSGYMSEDGGFIYPRRVTTKVNGNDMIAKTSNILDDDRKNKSGQQRLLNKFRLDDSSSVSSGLSDTIADVSTDDNLTGSSVSPASTYYGSLKREQRGVATKYSLTSGENTRRGWEEHHIGVTTSGKYTNGHSINVAKTDSSMQTDSSAFHQMSSIKWKKYLQQHQEQQVRTGKSKSESGQRREYINTSSVFSTSNIMENKNSASNVVLNKYESYECQKPKNKAIMRKTEDGKYREGDIVIEKEIENGRSSCSKYAKITSTLVNQLVQPPQEQRRAQGSRTVSVAGIGTNNEKRPSSTSTASSSGSNRTGGSKAQSNSKKEKSHDTRYNDSRHLEPPDRTRIQSSSLPRNISITPSNGKNSFERRGKIKESANIQTKCNDAYIFNGTSAHSDSEYSSLGRRKTLKQNSLMSSNVTGFRELAYGTCSAPNDPSNPISDYVILPGLTGTSKDCSINRPRLSIPIRPSDGNMGNYANIGSHPVVSNSVTPSYSWLRYSGSSGVSVISGSGTRSNSGGGLTEADSMESLSSTSSGVHAQIQHARANSLTHARLILHQKELSGSSHLSRSNSIRSTTSEKLYPSMLQRSDEVDSSFTGSTPMARHTAISNTNGQPITLNTKSNVQGSMRHLFPVSSVTSLPQTSTTSVATSNARISHYMGGLLSKENNRDDEMHGSSLSVVSSSSNMFTATEDKQSQEIKKLKRELEQANEKVTTLTSQLTTNAHMVAAFEQSLSNMTNRLHHLTASAEQKDSELGELRSTIDALSKQSTEAGLTKMALQSMQAVQRSTNVAHLVRRHTFNNSKQHALREHKISRQMSTDSMSSVNSVSSGNSGNSRSADRFDKTGKKKKKGWLRSSFSKAFSRSKKNKNGSVSDVEDLKQFLSDSSTPSSPSFGFHHVNSQILSQTIKSSHSSSALHEKDEEISLELVNSLKKQLRDKEMVITDIRLEALTSAQQLEALKETVNRMQNEMVTLKQDNSQLQKLVSVNSLTSSQSSLPQINSVESLEKRLSTSTPSESPCTDTFFSHTANNHDGKHVTISVFLGLHGDCTKFKTQNENTSEVVIGDLIVNANMRWDVMDSVVKQTFKEYLQMVDPLSNLGLNTESILSYCMGEIVREKDSEDPELLPCDCIVANNMQIQITLKGTNQNSVDGLTFETLIPKSVIQRYVSLLTDHRRIILCGPSGTGKTYLAQKLAEFLILRNMKEISPGAIATFGVDHKSAKELRHYLSNVAEQCESSNPSDLPAVIILDNLQHVGSLGEVFNGFLSAKYQTCPYIIGTMNQTNCSTTNLQLHHNFRWILCANHMEPVKGFLSRFLRRKLVEHEIQNDSQNPELAKIIDWIPKVWAHLNKFLETHSSSDVTIGPRLFLSCPIDVDSSQVWFRDLWNYSIVPYLMEAVREGLQLYGRQACWNDPIDWVYETYPWPTSEEKNWPQLLRLRTEDVGYESLITPGTITKASQSSVEADPLLNMLMRLQEAASSSSPHVNHGDNKTISHQDNTFTSTNLMSRSSIETMH</sequence>
<feature type="region of interest" description="Disordered" evidence="4">
    <location>
        <begin position="1223"/>
        <end position="1283"/>
    </location>
</feature>
<feature type="region of interest" description="Disordered" evidence="4">
    <location>
        <begin position="1461"/>
        <end position="1514"/>
    </location>
</feature>
<feature type="compositionally biased region" description="Low complexity" evidence="4">
    <location>
        <begin position="1480"/>
        <end position="1500"/>
    </location>
</feature>
<feature type="region of interest" description="Disordered" evidence="4">
    <location>
        <begin position="371"/>
        <end position="457"/>
    </location>
</feature>
<organism evidence="6 7">
    <name type="scientific">Limulus polyphemus</name>
    <name type="common">Atlantic horseshoe crab</name>
    <dbReference type="NCBI Taxonomy" id="6850"/>
    <lineage>
        <taxon>Eukaryota</taxon>
        <taxon>Metazoa</taxon>
        <taxon>Ecdysozoa</taxon>
        <taxon>Arthropoda</taxon>
        <taxon>Chelicerata</taxon>
        <taxon>Merostomata</taxon>
        <taxon>Xiphosura</taxon>
        <taxon>Limulidae</taxon>
        <taxon>Limulus</taxon>
    </lineage>
</organism>
<gene>
    <name evidence="7" type="primary">LOC106466519</name>
</gene>